<evidence type="ECO:0000313" key="10">
    <source>
        <dbReference type="EMBL" id="KAJ6648516.1"/>
    </source>
</evidence>
<dbReference type="EMBL" id="WJQU01000001">
    <property type="protein sequence ID" value="KAJ6648516.1"/>
    <property type="molecule type" value="Genomic_DNA"/>
</dbReference>
<dbReference type="SUPFAM" id="SSF56645">
    <property type="entry name" value="Acyl-CoA dehydrogenase NM domain-like"/>
    <property type="match status" value="1"/>
</dbReference>
<name>A0A9Q0NF64_9DIPT</name>
<dbReference type="AlphaFoldDB" id="A0A9Q0NF64"/>
<dbReference type="Pfam" id="PF00441">
    <property type="entry name" value="Acyl-CoA_dh_1"/>
    <property type="match status" value="1"/>
</dbReference>
<feature type="domain" description="Acyl-CoA dehydrogenase/oxidase C-terminal" evidence="6">
    <location>
        <begin position="336"/>
        <end position="493"/>
    </location>
</feature>
<keyword evidence="5" id="KW-0560">Oxidoreductase</keyword>
<reference evidence="10" key="1">
    <citation type="submission" date="2022-07" db="EMBL/GenBank/DDBJ databases">
        <authorList>
            <person name="Trinca V."/>
            <person name="Uliana J.V.C."/>
            <person name="Torres T.T."/>
            <person name="Ward R.J."/>
            <person name="Monesi N."/>
        </authorList>
    </citation>
    <scope>NUCLEOTIDE SEQUENCE</scope>
    <source>
        <strain evidence="10">HSMRA1968</strain>
        <tissue evidence="10">Whole embryos</tissue>
    </source>
</reference>
<dbReference type="OrthoDB" id="7774055at2759"/>
<dbReference type="InterPro" id="IPR036250">
    <property type="entry name" value="AcylCo_DH-like_C"/>
</dbReference>
<evidence type="ECO:0000256" key="3">
    <source>
        <dbReference type="ARBA" id="ARBA00022630"/>
    </source>
</evidence>
<evidence type="ECO:0000259" key="6">
    <source>
        <dbReference type="Pfam" id="PF00441"/>
    </source>
</evidence>
<dbReference type="Gene3D" id="1.20.140.10">
    <property type="entry name" value="Butyryl-CoA Dehydrogenase, subunit A, domain 3"/>
    <property type="match status" value="1"/>
</dbReference>
<comment type="caution">
    <text evidence="10">The sequence shown here is derived from an EMBL/GenBank/DDBJ whole genome shotgun (WGS) entry which is preliminary data.</text>
</comment>
<sequence>MFANVRRARCHNLCRRYKTDSKHYAQQPQLNAKNQESKVVEVDFAKAKHGTFFQQPPQFRNPWTSDTFATKLTQLYLPKEVFRPVTVDLTRFGDRIVSEIDALGNECENYPPTLTHFDAWGNRIDEINTCSAWKQQKAISAEEGVVAIAYENAYREYSRFYQVLKLYLYAPSSGLYSCPIAMTDGAAKCIKSLGLTQQSVYKNAFERLTTRDASQFWTSGQWMTEKGGGSDVANGTETLALHDGDDEYKLYGYKWFSSATDSDMTLTLARIVDNDGNKTAGTKGLTMFYLETRNEDTKQLNNINVVKLKNKLGTRQLPTAELLLDGTRAFKMSNEGRGVASIADMLQITRLHNSLSAVSGMRRSLAMATDYASKRKAFGNTLSRYPLHNNTLAELEIETRAAFVLIAEMARLLGADENKVGSDNDKMILRLLNPVVKLYTAKQSIAVASECLESFGGQGYIEDTGLPKLLRDAQVLSIWEGTSNVLSLDVLRVLNKSNGEALVCFNNVVNQKLRKALTTSGDLKSSAETIADGLNEMAKIIAENPRLLESGARYFAFSLARTYAAAVLIDLATKTGDQDIVVTATRWASQDLFPFLTNNRKGMFSAQYAKENRDMLYS</sequence>
<evidence type="ECO:0000256" key="2">
    <source>
        <dbReference type="ARBA" id="ARBA00009347"/>
    </source>
</evidence>
<dbReference type="InterPro" id="IPR006089">
    <property type="entry name" value="Acyl-CoA_DH_CS"/>
</dbReference>
<evidence type="ECO:0000259" key="7">
    <source>
        <dbReference type="Pfam" id="PF02770"/>
    </source>
</evidence>
<comment type="similarity">
    <text evidence="2 5">Belongs to the acyl-CoA dehydrogenase family.</text>
</comment>
<dbReference type="Gene3D" id="2.40.110.20">
    <property type="match status" value="1"/>
</dbReference>
<keyword evidence="3 5" id="KW-0285">Flavoprotein</keyword>
<dbReference type="InterPro" id="IPR041504">
    <property type="entry name" value="AidB_N"/>
</dbReference>
<dbReference type="Proteomes" id="UP001151699">
    <property type="component" value="Chromosome A"/>
</dbReference>
<dbReference type="InterPro" id="IPR052904">
    <property type="entry name" value="Acyl-CoA_dehydrogenase-like"/>
</dbReference>
<comment type="cofactor">
    <cofactor evidence="1 5">
        <name>FAD</name>
        <dbReference type="ChEBI" id="CHEBI:57692"/>
    </cofactor>
</comment>
<dbReference type="SUPFAM" id="SSF47203">
    <property type="entry name" value="Acyl-CoA dehydrogenase C-terminal domain-like"/>
    <property type="match status" value="1"/>
</dbReference>
<dbReference type="InterPro" id="IPR009075">
    <property type="entry name" value="AcylCo_DH/oxidase_C"/>
</dbReference>
<dbReference type="PANTHER" id="PTHR42707">
    <property type="entry name" value="ACYL-COA DEHYDROGENASE"/>
    <property type="match status" value="1"/>
</dbReference>
<accession>A0A9Q0NF64</accession>
<dbReference type="Pfam" id="PF02770">
    <property type="entry name" value="Acyl-CoA_dh_M"/>
    <property type="match status" value="1"/>
</dbReference>
<dbReference type="GO" id="GO:0003995">
    <property type="term" value="F:acyl-CoA dehydrogenase activity"/>
    <property type="evidence" value="ECO:0007669"/>
    <property type="project" value="InterPro"/>
</dbReference>
<dbReference type="PROSITE" id="PS00073">
    <property type="entry name" value="ACYL_COA_DH_2"/>
    <property type="match status" value="1"/>
</dbReference>
<dbReference type="InterPro" id="IPR009100">
    <property type="entry name" value="AcylCoA_DH/oxidase_NM_dom_sf"/>
</dbReference>
<keyword evidence="11" id="KW-1185">Reference proteome</keyword>
<evidence type="ECO:0000256" key="5">
    <source>
        <dbReference type="RuleBase" id="RU362125"/>
    </source>
</evidence>
<evidence type="ECO:0000259" key="8">
    <source>
        <dbReference type="Pfam" id="PF18158"/>
    </source>
</evidence>
<organism evidence="10 11">
    <name type="scientific">Pseudolycoriella hygida</name>
    <dbReference type="NCBI Taxonomy" id="35572"/>
    <lineage>
        <taxon>Eukaryota</taxon>
        <taxon>Metazoa</taxon>
        <taxon>Ecdysozoa</taxon>
        <taxon>Arthropoda</taxon>
        <taxon>Hexapoda</taxon>
        <taxon>Insecta</taxon>
        <taxon>Pterygota</taxon>
        <taxon>Neoptera</taxon>
        <taxon>Endopterygota</taxon>
        <taxon>Diptera</taxon>
        <taxon>Nematocera</taxon>
        <taxon>Sciaroidea</taxon>
        <taxon>Sciaridae</taxon>
        <taxon>Pseudolycoriella</taxon>
    </lineage>
</organism>
<dbReference type="Pfam" id="PF18158">
    <property type="entry name" value="AidB_N"/>
    <property type="match status" value="1"/>
</dbReference>
<evidence type="ECO:0000259" key="9">
    <source>
        <dbReference type="Pfam" id="PF22217"/>
    </source>
</evidence>
<feature type="domain" description="Acyl-CoA dehydrogenase 11-like C-terminal" evidence="9">
    <location>
        <begin position="501"/>
        <end position="617"/>
    </location>
</feature>
<feature type="domain" description="Acyl-CoA oxidase/dehydrogenase middle" evidence="7">
    <location>
        <begin position="221"/>
        <end position="325"/>
    </location>
</feature>
<evidence type="ECO:0000256" key="1">
    <source>
        <dbReference type="ARBA" id="ARBA00001974"/>
    </source>
</evidence>
<dbReference type="Pfam" id="PF22217">
    <property type="entry name" value="ACDH-11_C"/>
    <property type="match status" value="1"/>
</dbReference>
<evidence type="ECO:0000313" key="11">
    <source>
        <dbReference type="Proteomes" id="UP001151699"/>
    </source>
</evidence>
<evidence type="ECO:0000256" key="4">
    <source>
        <dbReference type="ARBA" id="ARBA00022827"/>
    </source>
</evidence>
<dbReference type="PANTHER" id="PTHR42707:SF2">
    <property type="entry name" value="ACD11 DEHYDROGENASE"/>
    <property type="match status" value="1"/>
</dbReference>
<dbReference type="InterPro" id="IPR006091">
    <property type="entry name" value="Acyl-CoA_Oxase/DH_mid-dom"/>
</dbReference>
<dbReference type="InterPro" id="IPR053998">
    <property type="entry name" value="ACDH-11_C"/>
</dbReference>
<feature type="domain" description="Adaptive response protein AidB N-terminal" evidence="8">
    <location>
        <begin position="61"/>
        <end position="209"/>
    </location>
</feature>
<dbReference type="Gene3D" id="6.10.250.600">
    <property type="match status" value="1"/>
</dbReference>
<gene>
    <name evidence="10" type="primary">acdh-11</name>
    <name evidence="10" type="ORF">Bhyg_03746</name>
</gene>
<keyword evidence="4 5" id="KW-0274">FAD</keyword>
<proteinExistence type="inferred from homology"/>
<protein>
    <submittedName>
        <fullName evidence="10">Acyl-CoA dehydrogenase family member 11</fullName>
    </submittedName>
</protein>